<dbReference type="GO" id="GO:0042393">
    <property type="term" value="F:histone binding"/>
    <property type="evidence" value="ECO:0000318"/>
    <property type="project" value="GO_Central"/>
</dbReference>
<comment type="subcellular location">
    <subcellularLocation>
        <location evidence="1">Nucleus</location>
    </subcellularLocation>
</comment>
<dbReference type="GO" id="GO:0005737">
    <property type="term" value="C:cytoplasm"/>
    <property type="evidence" value="ECO:0000318"/>
    <property type="project" value="GO_Central"/>
</dbReference>
<dbReference type="InterPro" id="IPR036824">
    <property type="entry name" value="Nucleoplasmin_core_dom_sf"/>
</dbReference>
<keyword evidence="6" id="KW-1185">Reference proteome</keyword>
<accession>A0A6I8N931</accession>
<dbReference type="AlphaFoldDB" id="A0A6I8N931"/>
<dbReference type="GO" id="GO:0005730">
    <property type="term" value="C:nucleolus"/>
    <property type="evidence" value="ECO:0000318"/>
    <property type="project" value="GO_Central"/>
</dbReference>
<dbReference type="OMA" id="RHCMPMV"/>
<dbReference type="GO" id="GO:0003682">
    <property type="term" value="F:chromatin binding"/>
    <property type="evidence" value="ECO:0000318"/>
    <property type="project" value="GO_Central"/>
</dbReference>
<dbReference type="InterPro" id="IPR024057">
    <property type="entry name" value="Nucleoplasmin_core_dom"/>
</dbReference>
<organism evidence="5 6">
    <name type="scientific">Ornithorhynchus anatinus</name>
    <name type="common">Duckbill platypus</name>
    <dbReference type="NCBI Taxonomy" id="9258"/>
    <lineage>
        <taxon>Eukaryota</taxon>
        <taxon>Metazoa</taxon>
        <taxon>Chordata</taxon>
        <taxon>Craniata</taxon>
        <taxon>Vertebrata</taxon>
        <taxon>Euteleostomi</taxon>
        <taxon>Mammalia</taxon>
        <taxon>Monotremata</taxon>
        <taxon>Ornithorhynchidae</taxon>
        <taxon>Ornithorhynchus</taxon>
    </lineage>
</organism>
<reference evidence="5 6" key="1">
    <citation type="journal article" date="2008" name="Nature">
        <title>Genome analysis of the platypus reveals unique signatures of evolution.</title>
        <authorList>
            <person name="Warren W.C."/>
            <person name="Hillier L.W."/>
            <person name="Marshall Graves J.A."/>
            <person name="Birney E."/>
            <person name="Ponting C.P."/>
            <person name="Grutzner F."/>
            <person name="Belov K."/>
            <person name="Miller W."/>
            <person name="Clarke L."/>
            <person name="Chinwalla A.T."/>
            <person name="Yang S.P."/>
            <person name="Heger A."/>
            <person name="Locke D.P."/>
            <person name="Miethke P."/>
            <person name="Waters P.D."/>
            <person name="Veyrunes F."/>
            <person name="Fulton L."/>
            <person name="Fulton B."/>
            <person name="Graves T."/>
            <person name="Wallis J."/>
            <person name="Puente X.S."/>
            <person name="Lopez-Otin C."/>
            <person name="Ordonez G.R."/>
            <person name="Eichler E.E."/>
            <person name="Chen L."/>
            <person name="Cheng Z."/>
            <person name="Deakin J.E."/>
            <person name="Alsop A."/>
            <person name="Thompson K."/>
            <person name="Kirby P."/>
            <person name="Papenfuss A.T."/>
            <person name="Wakefield M.J."/>
            <person name="Olender T."/>
            <person name="Lancet D."/>
            <person name="Huttley G.A."/>
            <person name="Smit A.F."/>
            <person name="Pask A."/>
            <person name="Temple-Smith P."/>
            <person name="Batzer M.A."/>
            <person name="Walker J.A."/>
            <person name="Konkel M.K."/>
            <person name="Harris R.S."/>
            <person name="Whittington C.M."/>
            <person name="Wong E.S."/>
            <person name="Gemmell N.J."/>
            <person name="Buschiazzo E."/>
            <person name="Vargas Jentzsch I.M."/>
            <person name="Merkel A."/>
            <person name="Schmitz J."/>
            <person name="Zemann A."/>
            <person name="Churakov G."/>
            <person name="Kriegs J.O."/>
            <person name="Brosius J."/>
            <person name="Murchison E.P."/>
            <person name="Sachidanandam R."/>
            <person name="Smith C."/>
            <person name="Hannon G.J."/>
            <person name="Tsend-Ayush E."/>
            <person name="McMillan D."/>
            <person name="Attenborough R."/>
            <person name="Rens W."/>
            <person name="Ferguson-Smith M."/>
            <person name="Lefevre C.M."/>
            <person name="Sharp J.A."/>
            <person name="Nicholas K.R."/>
            <person name="Ray D.A."/>
            <person name="Kube M."/>
            <person name="Reinhardt R."/>
            <person name="Pringle T.H."/>
            <person name="Taylor J."/>
            <person name="Jones R.C."/>
            <person name="Nixon B."/>
            <person name="Dacheux J.L."/>
            <person name="Niwa H."/>
            <person name="Sekita Y."/>
            <person name="Huang X."/>
            <person name="Stark A."/>
            <person name="Kheradpour P."/>
            <person name="Kellis M."/>
            <person name="Flicek P."/>
            <person name="Chen Y."/>
            <person name="Webber C."/>
            <person name="Hardison R."/>
            <person name="Nelson J."/>
            <person name="Hallsworth-Pepin K."/>
            <person name="Delehaunty K."/>
            <person name="Markovic C."/>
            <person name="Minx P."/>
            <person name="Feng Y."/>
            <person name="Kremitzki C."/>
            <person name="Mitreva M."/>
            <person name="Glasscock J."/>
            <person name="Wylie T."/>
            <person name="Wohldmann P."/>
            <person name="Thiru P."/>
            <person name="Nhan M.N."/>
            <person name="Pohl C.S."/>
            <person name="Smith S.M."/>
            <person name="Hou S."/>
            <person name="Nefedov M."/>
            <person name="de Jong P.J."/>
            <person name="Renfree M.B."/>
            <person name="Mardis E.R."/>
            <person name="Wilson R.K."/>
        </authorList>
    </citation>
    <scope>NUCLEOTIDE SEQUENCE [LARGE SCALE GENOMIC DNA]</scope>
    <source>
        <strain evidence="5 6">Glennie</strain>
    </source>
</reference>
<evidence type="ECO:0000313" key="5">
    <source>
        <dbReference type="Ensembl" id="ENSOANP00000037544.1"/>
    </source>
</evidence>
<dbReference type="Bgee" id="ENSOANG00000049421">
    <property type="expression patterns" value="Expressed in ovary"/>
</dbReference>
<dbReference type="PANTHER" id="PTHR22747:SF39">
    <property type="entry name" value="NUCLEOPLASMIN CORE DOMAIN-CONTAINING PROTEIN"/>
    <property type="match status" value="1"/>
</dbReference>
<evidence type="ECO:0000256" key="2">
    <source>
        <dbReference type="ARBA" id="ARBA00010744"/>
    </source>
</evidence>
<name>A0A6I8N931_ORNAN</name>
<dbReference type="GeneTree" id="ENSGT00940000161418"/>
<evidence type="ECO:0000313" key="6">
    <source>
        <dbReference type="Proteomes" id="UP000002279"/>
    </source>
</evidence>
<keyword evidence="3" id="KW-0539">Nucleus</keyword>
<dbReference type="SUPFAM" id="SSF69203">
    <property type="entry name" value="Nucleoplasmin-like core domain"/>
    <property type="match status" value="1"/>
</dbReference>
<dbReference type="GO" id="GO:0003723">
    <property type="term" value="F:RNA binding"/>
    <property type="evidence" value="ECO:0000318"/>
    <property type="project" value="GO_Central"/>
</dbReference>
<reference evidence="5" key="3">
    <citation type="submission" date="2025-09" db="UniProtKB">
        <authorList>
            <consortium name="Ensembl"/>
        </authorList>
    </citation>
    <scope>IDENTIFICATION</scope>
    <source>
        <strain evidence="5">Glennie</strain>
    </source>
</reference>
<dbReference type="Pfam" id="PF03066">
    <property type="entry name" value="Nucleoplasmin"/>
    <property type="match status" value="1"/>
</dbReference>
<dbReference type="InParanoid" id="A0A6I8N931"/>
<dbReference type="GO" id="GO:0005654">
    <property type="term" value="C:nucleoplasm"/>
    <property type="evidence" value="ECO:0000318"/>
    <property type="project" value="GO_Central"/>
</dbReference>
<dbReference type="InterPro" id="IPR004301">
    <property type="entry name" value="Nucleoplasmin"/>
</dbReference>
<dbReference type="Gene3D" id="2.60.120.340">
    <property type="entry name" value="Nucleoplasmin core domain"/>
    <property type="match status" value="1"/>
</dbReference>
<dbReference type="Proteomes" id="UP000002279">
    <property type="component" value="Chromosome 5"/>
</dbReference>
<feature type="domain" description="Nucleoplasmin core" evidence="4">
    <location>
        <begin position="19"/>
        <end position="118"/>
    </location>
</feature>
<evidence type="ECO:0000256" key="3">
    <source>
        <dbReference type="ARBA" id="ARBA00023242"/>
    </source>
</evidence>
<sequence>MESPVLSLCSEDEQPSVQLWGCELSSSNRSYVFTAAEDLLEHLLKLKTICLSVATDDQLTVVAATSKNVYGSLTPVPIASLRSSVLPMISLAGLEFVPPVTFVLLSGSGPVYISGLHLALEEDTESNPEMTCSLSVGDDLDGPC</sequence>
<evidence type="ECO:0000256" key="1">
    <source>
        <dbReference type="ARBA" id="ARBA00004123"/>
    </source>
</evidence>
<dbReference type="PANTHER" id="PTHR22747">
    <property type="entry name" value="NUCLEOPLASMIN"/>
    <property type="match status" value="1"/>
</dbReference>
<dbReference type="GO" id="GO:0006338">
    <property type="term" value="P:chromatin remodeling"/>
    <property type="evidence" value="ECO:0000318"/>
    <property type="project" value="GO_Central"/>
</dbReference>
<dbReference type="Ensembl" id="ENSOANT00000075305.1">
    <property type="protein sequence ID" value="ENSOANP00000037544.1"/>
    <property type="gene ID" value="ENSOANG00000049421.1"/>
</dbReference>
<reference evidence="5" key="2">
    <citation type="submission" date="2025-08" db="UniProtKB">
        <authorList>
            <consortium name="Ensembl"/>
        </authorList>
    </citation>
    <scope>IDENTIFICATION</scope>
    <source>
        <strain evidence="5">Glennie</strain>
    </source>
</reference>
<proteinExistence type="inferred from homology"/>
<protein>
    <recommendedName>
        <fullName evidence="4">Nucleoplasmin core domain-containing protein</fullName>
    </recommendedName>
</protein>
<comment type="similarity">
    <text evidence="2">Belongs to the nucleoplasmin family.</text>
</comment>
<evidence type="ECO:0000259" key="4">
    <source>
        <dbReference type="Pfam" id="PF03066"/>
    </source>
</evidence>